<dbReference type="AlphaFoldDB" id="W9YGY4"/>
<dbReference type="OrthoDB" id="65716at2759"/>
<organism evidence="1 2">
    <name type="scientific">Capronia coronata CBS 617.96</name>
    <dbReference type="NCBI Taxonomy" id="1182541"/>
    <lineage>
        <taxon>Eukaryota</taxon>
        <taxon>Fungi</taxon>
        <taxon>Dikarya</taxon>
        <taxon>Ascomycota</taxon>
        <taxon>Pezizomycotina</taxon>
        <taxon>Eurotiomycetes</taxon>
        <taxon>Chaetothyriomycetidae</taxon>
        <taxon>Chaetothyriales</taxon>
        <taxon>Herpotrichiellaceae</taxon>
        <taxon>Capronia</taxon>
    </lineage>
</organism>
<keyword evidence="2" id="KW-1185">Reference proteome</keyword>
<accession>W9YGY4</accession>
<dbReference type="GeneID" id="19160326"/>
<evidence type="ECO:0000313" key="1">
    <source>
        <dbReference type="EMBL" id="EXJ88521.1"/>
    </source>
</evidence>
<evidence type="ECO:0000313" key="2">
    <source>
        <dbReference type="Proteomes" id="UP000019484"/>
    </source>
</evidence>
<sequence>MLPESVAGKAQSVLDFAAHLKECLSKDAETAFQGFPDVLFYIRALPLPRKEISPSQRLEFDREGVAIWNSCCKLVTKRGTAQHLGDLADDSCRLETGVKIVEQLASKQESLSRSIHDDVPNSSHVHDDLKEQYLLLRVALVRKRIMYTASGMALTADRPGSKIASTWPSISMRYLNHCSPS</sequence>
<dbReference type="RefSeq" id="XP_007724527.1">
    <property type="nucleotide sequence ID" value="XM_007726337.1"/>
</dbReference>
<dbReference type="EMBL" id="AMWN01000004">
    <property type="protein sequence ID" value="EXJ88521.1"/>
    <property type="molecule type" value="Genomic_DNA"/>
</dbReference>
<dbReference type="Proteomes" id="UP000019484">
    <property type="component" value="Unassembled WGS sequence"/>
</dbReference>
<proteinExistence type="predicted"/>
<comment type="caution">
    <text evidence="1">The sequence shown here is derived from an EMBL/GenBank/DDBJ whole genome shotgun (WGS) entry which is preliminary data.</text>
</comment>
<name>W9YGY4_9EURO</name>
<dbReference type="HOGENOM" id="CLU_1488822_0_0_1"/>
<reference evidence="1 2" key="1">
    <citation type="submission" date="2013-03" db="EMBL/GenBank/DDBJ databases">
        <title>The Genome Sequence of Capronia coronata CBS 617.96.</title>
        <authorList>
            <consortium name="The Broad Institute Genomics Platform"/>
            <person name="Cuomo C."/>
            <person name="de Hoog S."/>
            <person name="Gorbushina A."/>
            <person name="Walker B."/>
            <person name="Young S.K."/>
            <person name="Zeng Q."/>
            <person name="Gargeya S."/>
            <person name="Fitzgerald M."/>
            <person name="Haas B."/>
            <person name="Abouelleil A."/>
            <person name="Allen A.W."/>
            <person name="Alvarado L."/>
            <person name="Arachchi H.M."/>
            <person name="Berlin A.M."/>
            <person name="Chapman S.B."/>
            <person name="Gainer-Dewar J."/>
            <person name="Goldberg J."/>
            <person name="Griggs A."/>
            <person name="Gujja S."/>
            <person name="Hansen M."/>
            <person name="Howarth C."/>
            <person name="Imamovic A."/>
            <person name="Ireland A."/>
            <person name="Larimer J."/>
            <person name="McCowan C."/>
            <person name="Murphy C."/>
            <person name="Pearson M."/>
            <person name="Poon T.W."/>
            <person name="Priest M."/>
            <person name="Roberts A."/>
            <person name="Saif S."/>
            <person name="Shea T."/>
            <person name="Sisk P."/>
            <person name="Sykes S."/>
            <person name="Wortman J."/>
            <person name="Nusbaum C."/>
            <person name="Birren B."/>
        </authorList>
    </citation>
    <scope>NUCLEOTIDE SEQUENCE [LARGE SCALE GENOMIC DNA]</scope>
    <source>
        <strain evidence="1 2">CBS 617.96</strain>
    </source>
</reference>
<protein>
    <submittedName>
        <fullName evidence="1">Uncharacterized protein</fullName>
    </submittedName>
</protein>
<gene>
    <name evidence="1" type="ORF">A1O1_05451</name>
</gene>